<dbReference type="PROSITE" id="PS50104">
    <property type="entry name" value="TIR"/>
    <property type="match status" value="1"/>
</dbReference>
<evidence type="ECO:0000256" key="9">
    <source>
        <dbReference type="ARBA" id="ARBA00023170"/>
    </source>
</evidence>
<evidence type="ECO:0000256" key="4">
    <source>
        <dbReference type="ARBA" id="ARBA00022692"/>
    </source>
</evidence>
<dbReference type="PRINTS" id="PR00019">
    <property type="entry name" value="LEURICHRPT"/>
</dbReference>
<accession>A0ABQ8T9U4</accession>
<dbReference type="Pfam" id="PF01582">
    <property type="entry name" value="TIR"/>
    <property type="match status" value="1"/>
</dbReference>
<dbReference type="SUPFAM" id="SSF52200">
    <property type="entry name" value="Toll/Interleukin receptor TIR domain"/>
    <property type="match status" value="1"/>
</dbReference>
<proteinExistence type="inferred from homology"/>
<evidence type="ECO:0000313" key="13">
    <source>
        <dbReference type="EMBL" id="KAJ4443305.1"/>
    </source>
</evidence>
<feature type="domain" description="TIR" evidence="12">
    <location>
        <begin position="674"/>
        <end position="815"/>
    </location>
</feature>
<evidence type="ECO:0000259" key="12">
    <source>
        <dbReference type="PROSITE" id="PS50104"/>
    </source>
</evidence>
<dbReference type="PANTHER" id="PTHR24365">
    <property type="entry name" value="TOLL-LIKE RECEPTOR"/>
    <property type="match status" value="1"/>
</dbReference>
<comment type="similarity">
    <text evidence="2">Belongs to the Toll-like receptor family.</text>
</comment>
<sequence length="830" mass="95434">METLRLEHWAFSGIRDLRTLRLSHNNFGTMGKPSLIFAGLTNLTVLDLSYNQITGWMSEDKYTREEPTLPSLETLDLSGNPLVYLYNHTFEWLRGSRLKHLVLRECDIKSIQTGILNPVQSTLQTLDIGNAYVPHSMLILLLNSLSNKSSLEGLGLSNIGFTMVPYNILRFTNSTLRYLSLHGNIFRTLGVDQLRKTNKLLQHATQTNNGSSEENVMTLLPDTHDFPYLPLLEELDLSKCSIYFIQRGTFATIPNLKALILSQNQLISFRALNTPTFSNLVYLDLSNNPLHMNTLNLTDLSSLEILDLSFTLKKRIYKNTFQVKSTKLKKLSLCYSKLIFIEDGAFEKFNVLELLDLKGNINLGQTLSDGTFRGLTSLEELHLDECTLRVMTRLPVRHRETMELEALRNLISLKRVNLARNDITTIGNSSLKNLTKLESLDVSENYIRSWTIPIFNDTNLRNLNIAGNHLNYITDAMLKDFSILTTLVISSNPFVCTCKCLDFLELVQNITHISENTTSTELLMPVSESKERDFVSYFTDEYIIMQTRSGFKALDDYQSERFIRNWEVNEAYMCLDNVNSNEMNYINFEDVVCNLHVQDQTLGDPIDEDSNEATGGKEAIIISAAAVVLLMSVVGGVIYSKWWYIRYFAILVKNATVLSLMSNDNDTNFNDRIFNYDTFISYCDYNRDWVLDNLLPNLETNSNLKVCLHERDFQVGISILENIIASMDQSRTILLVISQPFLRSQWCQFELHLAQHRLLETRREELILLFLEDIPKSMRPKTLQYLMKTKTYMLWPKQDDADAKKLFWKRLHRAVLRNTVEANKKHVSTA</sequence>
<dbReference type="EMBL" id="JAJSOF020000013">
    <property type="protein sequence ID" value="KAJ4443305.1"/>
    <property type="molecule type" value="Genomic_DNA"/>
</dbReference>
<dbReference type="Pfam" id="PF13855">
    <property type="entry name" value="LRR_8"/>
    <property type="match status" value="2"/>
</dbReference>
<keyword evidence="14" id="KW-1185">Reference proteome</keyword>
<evidence type="ECO:0000256" key="6">
    <source>
        <dbReference type="ARBA" id="ARBA00022737"/>
    </source>
</evidence>
<feature type="transmembrane region" description="Helical" evidence="11">
    <location>
        <begin position="619"/>
        <end position="639"/>
    </location>
</feature>
<comment type="caution">
    <text evidence="13">The sequence shown here is derived from an EMBL/GenBank/DDBJ whole genome shotgun (WGS) entry which is preliminary data.</text>
</comment>
<keyword evidence="8 11" id="KW-0472">Membrane</keyword>
<dbReference type="InterPro" id="IPR003591">
    <property type="entry name" value="Leu-rich_rpt_typical-subtyp"/>
</dbReference>
<dbReference type="InterPro" id="IPR035897">
    <property type="entry name" value="Toll_tir_struct_dom_sf"/>
</dbReference>
<evidence type="ECO:0000256" key="11">
    <source>
        <dbReference type="SAM" id="Phobius"/>
    </source>
</evidence>
<dbReference type="Gene3D" id="3.40.50.10140">
    <property type="entry name" value="Toll/interleukin-1 receptor homology (TIR) domain"/>
    <property type="match status" value="1"/>
</dbReference>
<organism evidence="13 14">
    <name type="scientific">Periplaneta americana</name>
    <name type="common">American cockroach</name>
    <name type="synonym">Blatta americana</name>
    <dbReference type="NCBI Taxonomy" id="6978"/>
    <lineage>
        <taxon>Eukaryota</taxon>
        <taxon>Metazoa</taxon>
        <taxon>Ecdysozoa</taxon>
        <taxon>Arthropoda</taxon>
        <taxon>Hexapoda</taxon>
        <taxon>Insecta</taxon>
        <taxon>Pterygota</taxon>
        <taxon>Neoptera</taxon>
        <taxon>Polyneoptera</taxon>
        <taxon>Dictyoptera</taxon>
        <taxon>Blattodea</taxon>
        <taxon>Blattoidea</taxon>
        <taxon>Blattidae</taxon>
        <taxon>Blattinae</taxon>
        <taxon>Periplaneta</taxon>
    </lineage>
</organism>
<evidence type="ECO:0000256" key="8">
    <source>
        <dbReference type="ARBA" id="ARBA00023136"/>
    </source>
</evidence>
<dbReference type="PANTHER" id="PTHR24365:SF530">
    <property type="entry name" value="MSTPROX-RELATED"/>
    <property type="match status" value="1"/>
</dbReference>
<dbReference type="SMART" id="SM00255">
    <property type="entry name" value="TIR"/>
    <property type="match status" value="1"/>
</dbReference>
<dbReference type="PROSITE" id="PS51450">
    <property type="entry name" value="LRR"/>
    <property type="match status" value="1"/>
</dbReference>
<dbReference type="InterPro" id="IPR032675">
    <property type="entry name" value="LRR_dom_sf"/>
</dbReference>
<keyword evidence="6" id="KW-0677">Repeat</keyword>
<dbReference type="Pfam" id="PF00560">
    <property type="entry name" value="LRR_1"/>
    <property type="match status" value="1"/>
</dbReference>
<gene>
    <name evidence="13" type="ORF">ANN_04973</name>
</gene>
<dbReference type="InterPro" id="IPR000157">
    <property type="entry name" value="TIR_dom"/>
</dbReference>
<evidence type="ECO:0000256" key="3">
    <source>
        <dbReference type="ARBA" id="ARBA00022614"/>
    </source>
</evidence>
<keyword evidence="7 11" id="KW-1133">Transmembrane helix</keyword>
<keyword evidence="3" id="KW-0433">Leucine-rich repeat</keyword>
<evidence type="ECO:0000256" key="10">
    <source>
        <dbReference type="ARBA" id="ARBA00023180"/>
    </source>
</evidence>
<name>A0ABQ8T9U4_PERAM</name>
<evidence type="ECO:0000256" key="2">
    <source>
        <dbReference type="ARBA" id="ARBA00009634"/>
    </source>
</evidence>
<evidence type="ECO:0000256" key="1">
    <source>
        <dbReference type="ARBA" id="ARBA00004167"/>
    </source>
</evidence>
<dbReference type="Gene3D" id="3.80.10.10">
    <property type="entry name" value="Ribonuclease Inhibitor"/>
    <property type="match status" value="4"/>
</dbReference>
<dbReference type="Proteomes" id="UP001148838">
    <property type="component" value="Unassembled WGS sequence"/>
</dbReference>
<dbReference type="Pfam" id="PF13306">
    <property type="entry name" value="LRR_5"/>
    <property type="match status" value="1"/>
</dbReference>
<evidence type="ECO:0000256" key="5">
    <source>
        <dbReference type="ARBA" id="ARBA00022729"/>
    </source>
</evidence>
<dbReference type="SUPFAM" id="SSF52058">
    <property type="entry name" value="L domain-like"/>
    <property type="match status" value="2"/>
</dbReference>
<keyword evidence="10" id="KW-0325">Glycoprotein</keyword>
<evidence type="ECO:0000256" key="7">
    <source>
        <dbReference type="ARBA" id="ARBA00022989"/>
    </source>
</evidence>
<keyword evidence="5" id="KW-0732">Signal</keyword>
<comment type="subcellular location">
    <subcellularLocation>
        <location evidence="1">Membrane</location>
        <topology evidence="1">Single-pass membrane protein</topology>
    </subcellularLocation>
</comment>
<keyword evidence="4 11" id="KW-0812">Transmembrane</keyword>
<dbReference type="InterPro" id="IPR001611">
    <property type="entry name" value="Leu-rich_rpt"/>
</dbReference>
<dbReference type="InterPro" id="IPR026906">
    <property type="entry name" value="LRR_5"/>
</dbReference>
<dbReference type="SMART" id="SM00369">
    <property type="entry name" value="LRR_TYP"/>
    <property type="match status" value="8"/>
</dbReference>
<protein>
    <recommendedName>
        <fullName evidence="12">TIR domain-containing protein</fullName>
    </recommendedName>
</protein>
<reference evidence="13 14" key="1">
    <citation type="journal article" date="2022" name="Allergy">
        <title>Genome assembly and annotation of Periplaneta americana reveal a comprehensive cockroach allergen profile.</title>
        <authorList>
            <person name="Wang L."/>
            <person name="Xiong Q."/>
            <person name="Saelim N."/>
            <person name="Wang L."/>
            <person name="Nong W."/>
            <person name="Wan A.T."/>
            <person name="Shi M."/>
            <person name="Liu X."/>
            <person name="Cao Q."/>
            <person name="Hui J.H.L."/>
            <person name="Sookrung N."/>
            <person name="Leung T.F."/>
            <person name="Tungtrongchitr A."/>
            <person name="Tsui S.K.W."/>
        </authorList>
    </citation>
    <scope>NUCLEOTIDE SEQUENCE [LARGE SCALE GENOMIC DNA]</scope>
    <source>
        <strain evidence="13">PWHHKU_190912</strain>
    </source>
</reference>
<evidence type="ECO:0000313" key="14">
    <source>
        <dbReference type="Proteomes" id="UP001148838"/>
    </source>
</evidence>
<keyword evidence="9" id="KW-0675">Receptor</keyword>